<evidence type="ECO:0000313" key="4">
    <source>
        <dbReference type="Proteomes" id="UP000254230"/>
    </source>
</evidence>
<organism evidence="2 4">
    <name type="scientific">Legionella quateirensis</name>
    <dbReference type="NCBI Taxonomy" id="45072"/>
    <lineage>
        <taxon>Bacteria</taxon>
        <taxon>Pseudomonadati</taxon>
        <taxon>Pseudomonadota</taxon>
        <taxon>Gammaproteobacteria</taxon>
        <taxon>Legionellales</taxon>
        <taxon>Legionellaceae</taxon>
        <taxon>Legionella</taxon>
    </lineage>
</organism>
<dbReference type="EMBL" id="LNYR01000031">
    <property type="protein sequence ID" value="KTD47769.1"/>
    <property type="molecule type" value="Genomic_DNA"/>
</dbReference>
<dbReference type="OrthoDB" id="9904944at2"/>
<dbReference type="Proteomes" id="UP000054639">
    <property type="component" value="Unassembled WGS sequence"/>
</dbReference>
<evidence type="ECO:0000313" key="1">
    <source>
        <dbReference type="EMBL" id="KTD47769.1"/>
    </source>
</evidence>
<reference evidence="1 3" key="1">
    <citation type="submission" date="2015-11" db="EMBL/GenBank/DDBJ databases">
        <title>Genomic analysis of 38 Legionella species identifies large and diverse effector repertoires.</title>
        <authorList>
            <person name="Burstein D."/>
            <person name="Amaro F."/>
            <person name="Zusman T."/>
            <person name="Lifshitz Z."/>
            <person name="Cohen O."/>
            <person name="Gilbert J.A."/>
            <person name="Pupko T."/>
            <person name="Shuman H.A."/>
            <person name="Segal G."/>
        </authorList>
    </citation>
    <scope>NUCLEOTIDE SEQUENCE [LARGE SCALE GENOMIC DNA]</scope>
    <source>
        <strain evidence="1 3">ATCC 49507</strain>
    </source>
</reference>
<evidence type="ECO:0000313" key="2">
    <source>
        <dbReference type="EMBL" id="STY16662.1"/>
    </source>
</evidence>
<reference evidence="2 4" key="2">
    <citation type="submission" date="2018-06" db="EMBL/GenBank/DDBJ databases">
        <authorList>
            <consortium name="Pathogen Informatics"/>
            <person name="Doyle S."/>
        </authorList>
    </citation>
    <scope>NUCLEOTIDE SEQUENCE [LARGE SCALE GENOMIC DNA]</scope>
    <source>
        <strain evidence="2 4">NCTC12376</strain>
    </source>
</reference>
<dbReference type="RefSeq" id="WP_058474303.1">
    <property type="nucleotide sequence ID" value="NZ_CAAAIL010000008.1"/>
</dbReference>
<name>A0A378KQ27_9GAMM</name>
<dbReference type="EMBL" id="UGOW01000001">
    <property type="protein sequence ID" value="STY16662.1"/>
    <property type="molecule type" value="Genomic_DNA"/>
</dbReference>
<proteinExistence type="predicted"/>
<evidence type="ECO:0000313" key="3">
    <source>
        <dbReference type="Proteomes" id="UP000054639"/>
    </source>
</evidence>
<accession>A0A378KQ27</accession>
<dbReference type="AlphaFoldDB" id="A0A378KQ27"/>
<sequence>MNDLTGASTLSAIQIITVPRSTNPIDWIKEKRTFSGHTAINVVYNGENIITEGFSPNNDLDMVLPVASYWLENILHHSIAQKLKGSKEASWQDDSPMLMHPKLDSLSFEMSSDMVNKFLEYFKEVKIDSQKKYTLMPGLRETANDLTEKNCVFSAINVLSDFLYDHQSEFSADEWSQIEPKLNALIEDTSKNLNTRQGHLNRNIAKWKEGTITIRKMLAKTENIILENNLTIINPNQMKLNEKFIDFIRGMSVLFDEKKPVSGQAVDMTELFINILDDTEETKAIKKEWAEIKGKYGLSASQLTQIIENNISDFGPILSTKVQDLIEKSGRILFFNKNSLDKNSEEYQENEQLYELNEGITLLLNSTDHSTSAFIDLAELYISSLDNSPEMTAIKHEWSEYKNKFGISPGPKDPTDLDLMTKQVTQPDNRYNLELCSILQSGHFVEPGVSLKAQLYPNLANLIKALKANDDFTVIKAIAENGIEKNTQIKEQNPTRNTEHLDKRLTVFKAISQANSLEEALATIKHELPEFNKEHDSGLQL</sequence>
<dbReference type="Proteomes" id="UP000254230">
    <property type="component" value="Unassembled WGS sequence"/>
</dbReference>
<dbReference type="STRING" id="45072.Lqua_2162"/>
<protein>
    <submittedName>
        <fullName evidence="2">Uncharacterized protein</fullName>
    </submittedName>
</protein>
<keyword evidence="3" id="KW-1185">Reference proteome</keyword>
<gene>
    <name evidence="1" type="ORF">Lqua_2162</name>
    <name evidence="2" type="ORF">NCTC12376_00453</name>
</gene>